<evidence type="ECO:0000256" key="9">
    <source>
        <dbReference type="ARBA" id="ARBA00023034"/>
    </source>
</evidence>
<keyword evidence="8 11" id="KW-1133">Transmembrane helix</keyword>
<name>A0A8S9ZKV3_9BILA</name>
<comment type="subcellular location">
    <subcellularLocation>
        <location evidence="1">Endoplasmic reticulum membrane</location>
        <topology evidence="1">Multi-pass membrane protein</topology>
    </subcellularLocation>
    <subcellularLocation>
        <location evidence="2">Golgi apparatus membrane</location>
        <topology evidence="2">Multi-pass membrane protein</topology>
    </subcellularLocation>
</comment>
<evidence type="ECO:0000313" key="14">
    <source>
        <dbReference type="Proteomes" id="UP000605970"/>
    </source>
</evidence>
<comment type="caution">
    <text evidence="13">The sequence shown here is derived from an EMBL/GenBank/DDBJ whole genome shotgun (WGS) entry which is preliminary data.</text>
</comment>
<dbReference type="GO" id="GO:0015031">
    <property type="term" value="P:protein transport"/>
    <property type="evidence" value="ECO:0007669"/>
    <property type="project" value="UniProtKB-KW"/>
</dbReference>
<comment type="similarity">
    <text evidence="3">Belongs to the YIF1 family.</text>
</comment>
<feature type="transmembrane region" description="Helical" evidence="11">
    <location>
        <begin position="260"/>
        <end position="277"/>
    </location>
</feature>
<dbReference type="GO" id="GO:0005789">
    <property type="term" value="C:endoplasmic reticulum membrane"/>
    <property type="evidence" value="ECO:0007669"/>
    <property type="project" value="UniProtKB-SubCell"/>
</dbReference>
<sequence length="509" mass="59083">MTTPHFYDQNKNLNPPNPFEQQQQFDGQATFEYYTQQQQTIDSRQRMDYSNFSATTQMLNQQFMYDPFMNTAKHLGGQFAEQQKQKITQYISTFNLKYYFAVDVNYVRRKLLIILFPFLHRDWTNKLATNDKPMTPREDINAPDLYIPVMAFITYILVAGIVFGVQKRFTPEKLGMLTTNALFYMVFENLVVFLMKYALNISQSLNVWHALAYSSYKFTSMVVCLLLYLIGGRKVYYFVLIYCILATVFFLVMFEALFSLFILAIVIGTALMAFFTINRVVFLFYAKMALFYLSILLAAFFAFFGAVVTYFYNEGCMFALGALNFFCSFWLDIEIEIRGEEKIAKESGPENNPLVLISNHQSNSIFVDRNNKNNAKEALNDAIEKMQKKKLKVWIFPEGTRHHQHGLLPFKKGAFNIAVQAQIPIIPVVISDYTPFYSKPRKYFNSGGKVIVQVLDPVKTQGLKYEDVCQLCDNIQQQMNETYEKISEEVAKIMKRPVERTVNEKIKTG</sequence>
<reference evidence="13" key="1">
    <citation type="journal article" date="2020" name="Ecol. Evol.">
        <title>Genome structure and content of the rice root-knot nematode (Meloidogyne graminicola).</title>
        <authorList>
            <person name="Phan N.T."/>
            <person name="Danchin E.G.J."/>
            <person name="Klopp C."/>
            <person name="Perfus-Barbeoch L."/>
            <person name="Kozlowski D.K."/>
            <person name="Koutsovoulos G.D."/>
            <person name="Lopez-Roques C."/>
            <person name="Bouchez O."/>
            <person name="Zahm M."/>
            <person name="Besnard G."/>
            <person name="Bellafiore S."/>
        </authorList>
    </citation>
    <scope>NUCLEOTIDE SEQUENCE</scope>
    <source>
        <strain evidence="13">VN-18</strain>
    </source>
</reference>
<keyword evidence="14" id="KW-1185">Reference proteome</keyword>
<dbReference type="OrthoDB" id="337750at2759"/>
<dbReference type="SUPFAM" id="SSF69593">
    <property type="entry name" value="Glycerol-3-phosphate (1)-acyltransferase"/>
    <property type="match status" value="1"/>
</dbReference>
<keyword evidence="7" id="KW-0653">Protein transport</keyword>
<dbReference type="GO" id="GO:0000139">
    <property type="term" value="C:Golgi membrane"/>
    <property type="evidence" value="ECO:0007669"/>
    <property type="project" value="UniProtKB-SubCell"/>
</dbReference>
<evidence type="ECO:0000256" key="10">
    <source>
        <dbReference type="ARBA" id="ARBA00023136"/>
    </source>
</evidence>
<dbReference type="Proteomes" id="UP000605970">
    <property type="component" value="Unassembled WGS sequence"/>
</dbReference>
<proteinExistence type="inferred from homology"/>
<organism evidence="13 14">
    <name type="scientific">Meloidogyne graminicola</name>
    <dbReference type="NCBI Taxonomy" id="189291"/>
    <lineage>
        <taxon>Eukaryota</taxon>
        <taxon>Metazoa</taxon>
        <taxon>Ecdysozoa</taxon>
        <taxon>Nematoda</taxon>
        <taxon>Chromadorea</taxon>
        <taxon>Rhabditida</taxon>
        <taxon>Tylenchina</taxon>
        <taxon>Tylenchomorpha</taxon>
        <taxon>Tylenchoidea</taxon>
        <taxon>Meloidogynidae</taxon>
        <taxon>Meloidogyninae</taxon>
        <taxon>Meloidogyne</taxon>
    </lineage>
</organism>
<dbReference type="AlphaFoldDB" id="A0A8S9ZKV3"/>
<keyword evidence="5 11" id="KW-0812">Transmembrane</keyword>
<evidence type="ECO:0000256" key="11">
    <source>
        <dbReference type="SAM" id="Phobius"/>
    </source>
</evidence>
<gene>
    <name evidence="13" type="ORF">Mgra_00006786</name>
</gene>
<evidence type="ECO:0000256" key="8">
    <source>
        <dbReference type="ARBA" id="ARBA00022989"/>
    </source>
</evidence>
<accession>A0A8S9ZKV3</accession>
<dbReference type="EMBL" id="JABEBT010000069">
    <property type="protein sequence ID" value="KAF7633816.1"/>
    <property type="molecule type" value="Genomic_DNA"/>
</dbReference>
<dbReference type="PANTHER" id="PTHR14083">
    <property type="entry name" value="YIP1 INTERACTING FACTOR HOMOLOG YIF1 PROTEIN"/>
    <property type="match status" value="1"/>
</dbReference>
<dbReference type="Pfam" id="PF03878">
    <property type="entry name" value="YIF1"/>
    <property type="match status" value="1"/>
</dbReference>
<keyword evidence="6" id="KW-0256">Endoplasmic reticulum</keyword>
<protein>
    <recommendedName>
        <fullName evidence="12">Phospholipid/glycerol acyltransferase domain-containing protein</fullName>
    </recommendedName>
</protein>
<evidence type="ECO:0000256" key="1">
    <source>
        <dbReference type="ARBA" id="ARBA00004477"/>
    </source>
</evidence>
<dbReference type="GO" id="GO:0005793">
    <property type="term" value="C:endoplasmic reticulum-Golgi intermediate compartment"/>
    <property type="evidence" value="ECO:0007669"/>
    <property type="project" value="TreeGrafter"/>
</dbReference>
<feature type="transmembrane region" description="Helical" evidence="11">
    <location>
        <begin position="177"/>
        <end position="199"/>
    </location>
</feature>
<evidence type="ECO:0000256" key="3">
    <source>
        <dbReference type="ARBA" id="ARBA00009727"/>
    </source>
</evidence>
<evidence type="ECO:0000259" key="12">
    <source>
        <dbReference type="SMART" id="SM00563"/>
    </source>
</evidence>
<dbReference type="Pfam" id="PF01553">
    <property type="entry name" value="Acyltransferase"/>
    <property type="match status" value="1"/>
</dbReference>
<evidence type="ECO:0000256" key="5">
    <source>
        <dbReference type="ARBA" id="ARBA00022692"/>
    </source>
</evidence>
<dbReference type="SMART" id="SM00563">
    <property type="entry name" value="PlsC"/>
    <property type="match status" value="1"/>
</dbReference>
<dbReference type="PANTHER" id="PTHR14083:SF0">
    <property type="entry name" value="YIP1D-INTERACTING FACTOR 1, ISOFORM C"/>
    <property type="match status" value="1"/>
</dbReference>
<feature type="transmembrane region" description="Helical" evidence="11">
    <location>
        <begin position="289"/>
        <end position="312"/>
    </location>
</feature>
<evidence type="ECO:0000256" key="2">
    <source>
        <dbReference type="ARBA" id="ARBA00004653"/>
    </source>
</evidence>
<dbReference type="InterPro" id="IPR005578">
    <property type="entry name" value="Yif1_fam"/>
</dbReference>
<feature type="transmembrane region" description="Helical" evidence="11">
    <location>
        <begin position="211"/>
        <end position="230"/>
    </location>
</feature>
<feature type="transmembrane region" description="Helical" evidence="11">
    <location>
        <begin position="235"/>
        <end position="254"/>
    </location>
</feature>
<feature type="transmembrane region" description="Helical" evidence="11">
    <location>
        <begin position="145"/>
        <end position="165"/>
    </location>
</feature>
<keyword evidence="4" id="KW-0813">Transport</keyword>
<dbReference type="CDD" id="cd07989">
    <property type="entry name" value="LPLAT_AGPAT-like"/>
    <property type="match status" value="1"/>
</dbReference>
<evidence type="ECO:0000313" key="13">
    <source>
        <dbReference type="EMBL" id="KAF7633816.1"/>
    </source>
</evidence>
<dbReference type="GO" id="GO:0006888">
    <property type="term" value="P:endoplasmic reticulum to Golgi vesicle-mediated transport"/>
    <property type="evidence" value="ECO:0007669"/>
    <property type="project" value="InterPro"/>
</dbReference>
<evidence type="ECO:0000256" key="6">
    <source>
        <dbReference type="ARBA" id="ARBA00022824"/>
    </source>
</evidence>
<evidence type="ECO:0000256" key="7">
    <source>
        <dbReference type="ARBA" id="ARBA00022927"/>
    </source>
</evidence>
<feature type="domain" description="Phospholipid/glycerol acyltransferase" evidence="12">
    <location>
        <begin position="354"/>
        <end position="433"/>
    </location>
</feature>
<keyword evidence="9" id="KW-0333">Golgi apparatus</keyword>
<dbReference type="GO" id="GO:0030134">
    <property type="term" value="C:COPII-coated ER to Golgi transport vesicle"/>
    <property type="evidence" value="ECO:0007669"/>
    <property type="project" value="TreeGrafter"/>
</dbReference>
<keyword evidence="10 11" id="KW-0472">Membrane</keyword>
<dbReference type="GO" id="GO:0016746">
    <property type="term" value="F:acyltransferase activity"/>
    <property type="evidence" value="ECO:0007669"/>
    <property type="project" value="InterPro"/>
</dbReference>
<evidence type="ECO:0000256" key="4">
    <source>
        <dbReference type="ARBA" id="ARBA00022448"/>
    </source>
</evidence>
<dbReference type="InterPro" id="IPR002123">
    <property type="entry name" value="Plipid/glycerol_acylTrfase"/>
</dbReference>